<dbReference type="Proteomes" id="UP001153076">
    <property type="component" value="Unassembled WGS sequence"/>
</dbReference>
<gene>
    <name evidence="1" type="ORF">Cgig2_025448</name>
</gene>
<evidence type="ECO:0000313" key="2">
    <source>
        <dbReference type="Proteomes" id="UP001153076"/>
    </source>
</evidence>
<organism evidence="1 2">
    <name type="scientific">Carnegiea gigantea</name>
    <dbReference type="NCBI Taxonomy" id="171969"/>
    <lineage>
        <taxon>Eukaryota</taxon>
        <taxon>Viridiplantae</taxon>
        <taxon>Streptophyta</taxon>
        <taxon>Embryophyta</taxon>
        <taxon>Tracheophyta</taxon>
        <taxon>Spermatophyta</taxon>
        <taxon>Magnoliopsida</taxon>
        <taxon>eudicotyledons</taxon>
        <taxon>Gunneridae</taxon>
        <taxon>Pentapetalae</taxon>
        <taxon>Caryophyllales</taxon>
        <taxon>Cactineae</taxon>
        <taxon>Cactaceae</taxon>
        <taxon>Cactoideae</taxon>
        <taxon>Echinocereeae</taxon>
        <taxon>Carnegiea</taxon>
    </lineage>
</organism>
<comment type="caution">
    <text evidence="1">The sequence shown here is derived from an EMBL/GenBank/DDBJ whole genome shotgun (WGS) entry which is preliminary data.</text>
</comment>
<dbReference type="AlphaFoldDB" id="A0A9Q1JNH8"/>
<keyword evidence="2" id="KW-1185">Reference proteome</keyword>
<name>A0A9Q1JNH8_9CARY</name>
<proteinExistence type="predicted"/>
<sequence>MKLVGGRWVIGGNRRQLGEWHQWSWKGQRALEERGCDPQMTGFPINEGPTDRLPPPPLTMGRRPWSRPHDPQSVAASGPALPLLFVIALSIHRHLLRSGVSGLEDRQSCPCLLCIKQKEVRSAPNNQKADRGEKEIVGEELQFGELIQRPSVTGLAPPPLELA</sequence>
<protein>
    <submittedName>
        <fullName evidence="1">Uncharacterized protein</fullName>
    </submittedName>
</protein>
<evidence type="ECO:0000313" key="1">
    <source>
        <dbReference type="EMBL" id="KAJ8428106.1"/>
    </source>
</evidence>
<reference evidence="1" key="1">
    <citation type="submission" date="2022-04" db="EMBL/GenBank/DDBJ databases">
        <title>Carnegiea gigantea Genome sequencing and assembly v2.</title>
        <authorList>
            <person name="Copetti D."/>
            <person name="Sanderson M.J."/>
            <person name="Burquez A."/>
            <person name="Wojciechowski M.F."/>
        </authorList>
    </citation>
    <scope>NUCLEOTIDE SEQUENCE</scope>
    <source>
        <strain evidence="1">SGP5-SGP5p</strain>
        <tissue evidence="1">Aerial part</tissue>
    </source>
</reference>
<accession>A0A9Q1JNH8</accession>
<dbReference type="EMBL" id="JAKOGI010001050">
    <property type="protein sequence ID" value="KAJ8428106.1"/>
    <property type="molecule type" value="Genomic_DNA"/>
</dbReference>